<dbReference type="STRING" id="29343.CCDG5_0455"/>
<dbReference type="PANTHER" id="PTHR47313:SF1">
    <property type="entry name" value="RIBOSOMAL RNA LARGE SUBUNIT METHYLTRANSFERASE K_L"/>
    <property type="match status" value="1"/>
</dbReference>
<dbReference type="InterPro" id="IPR004114">
    <property type="entry name" value="THUMP_dom"/>
</dbReference>
<evidence type="ECO:0000256" key="1">
    <source>
        <dbReference type="ARBA" id="ARBA00022603"/>
    </source>
</evidence>
<keyword evidence="2 5" id="KW-0808">Transferase</keyword>
<reference evidence="6" key="1">
    <citation type="submission" date="2014-07" db="EMBL/GenBank/DDBJ databases">
        <authorList>
            <person name="Wibberg D."/>
        </authorList>
    </citation>
    <scope>NUCLEOTIDE SEQUENCE [LARGE SCALE GENOMIC DNA]</scope>
    <source>
        <strain evidence="6">DG5</strain>
    </source>
</reference>
<dbReference type="PROSITE" id="PS00092">
    <property type="entry name" value="N6_MTASE"/>
    <property type="match status" value="1"/>
</dbReference>
<dbReference type="SUPFAM" id="SSF53335">
    <property type="entry name" value="S-adenosyl-L-methionine-dependent methyltransferases"/>
    <property type="match status" value="1"/>
</dbReference>
<dbReference type="PATRIC" id="fig|29343.3.peg.477"/>
<sequence length="371" mass="41994">MDKVTLACPCLFGVESLVADEIKALGYNDVETQNGRVIFHADESAIARANIWLRCAERVLIMLGEFEAHSFEDLFQGVKAIPWEKWIGRDDAFPVKGWSLNSKLHSVPDCQAIIKKAIVEHLKEKYHVTWFKETGAKFQIQFSILKDKVSIYIDTSGEGLHKRGYRRNSIEAPLKETLAASMVKIARFYADRAFCDPMCGSGTILIEAALIGRNIAPGLNRSFAAENFHLDKSIWKDAREEASAAINSEPIEVFGYDIDQKAVELTLENAKKAGVGDVITASRQDLRDFAPTQEHGTVVTNPPYGERLLDIKAAEEIYKTMGSVFLKLKGWRFYIISPSENFESLFGKRADKKRKLYNGMIKCEFFQYFRR</sequence>
<feature type="domain" description="THUMP" evidence="4">
    <location>
        <begin position="45"/>
        <end position="155"/>
    </location>
</feature>
<dbReference type="InterPro" id="IPR054170">
    <property type="entry name" value="RlmL_1st"/>
</dbReference>
<keyword evidence="1 5" id="KW-0489">Methyltransferase</keyword>
<evidence type="ECO:0000259" key="4">
    <source>
        <dbReference type="PROSITE" id="PS51165"/>
    </source>
</evidence>
<dbReference type="Gene3D" id="3.40.50.150">
    <property type="entry name" value="Vaccinia Virus protein VP39"/>
    <property type="match status" value="1"/>
</dbReference>
<dbReference type="Gene3D" id="3.30.2130.30">
    <property type="match status" value="1"/>
</dbReference>
<dbReference type="PROSITE" id="PS01261">
    <property type="entry name" value="UPF0020"/>
    <property type="match status" value="1"/>
</dbReference>
<dbReference type="CDD" id="cd11715">
    <property type="entry name" value="THUMP_AdoMetMT"/>
    <property type="match status" value="1"/>
</dbReference>
<proteinExistence type="predicted"/>
<dbReference type="EMBL" id="LM995447">
    <property type="protein sequence ID" value="CDZ23593.1"/>
    <property type="molecule type" value="Genomic_DNA"/>
</dbReference>
<dbReference type="EC" id="2.1.1.-" evidence="5"/>
<dbReference type="PROSITE" id="PS51165">
    <property type="entry name" value="THUMP"/>
    <property type="match status" value="1"/>
</dbReference>
<dbReference type="SMART" id="SM00981">
    <property type="entry name" value="THUMP"/>
    <property type="match status" value="1"/>
</dbReference>
<dbReference type="InterPro" id="IPR000241">
    <property type="entry name" value="RlmKL-like_Mtase"/>
</dbReference>
<keyword evidence="3" id="KW-0694">RNA-binding</keyword>
<dbReference type="OrthoDB" id="9809404at2"/>
<dbReference type="InterPro" id="IPR002052">
    <property type="entry name" value="DNA_methylase_N6_adenine_CS"/>
</dbReference>
<name>A0A078KM98_9FIRM</name>
<dbReference type="Pfam" id="PF01170">
    <property type="entry name" value="UPF0020"/>
    <property type="match status" value="1"/>
</dbReference>
<evidence type="ECO:0000256" key="3">
    <source>
        <dbReference type="PROSITE-ProRule" id="PRU00529"/>
    </source>
</evidence>
<dbReference type="Proteomes" id="UP000032431">
    <property type="component" value="Chromosome I"/>
</dbReference>
<dbReference type="InterPro" id="IPR029063">
    <property type="entry name" value="SAM-dependent_MTases_sf"/>
</dbReference>
<dbReference type="PANTHER" id="PTHR47313">
    <property type="entry name" value="RIBOSOMAL RNA LARGE SUBUNIT METHYLTRANSFERASE K/L"/>
    <property type="match status" value="1"/>
</dbReference>
<dbReference type="AlphaFoldDB" id="A0A078KM98"/>
<dbReference type="GO" id="GO:0008990">
    <property type="term" value="F:rRNA (guanine-N2-)-methyltransferase activity"/>
    <property type="evidence" value="ECO:0007669"/>
    <property type="project" value="TreeGrafter"/>
</dbReference>
<evidence type="ECO:0000313" key="5">
    <source>
        <dbReference type="EMBL" id="CDZ23593.1"/>
    </source>
</evidence>
<keyword evidence="6" id="KW-1185">Reference proteome</keyword>
<dbReference type="GO" id="GO:0003723">
    <property type="term" value="F:RNA binding"/>
    <property type="evidence" value="ECO:0007669"/>
    <property type="project" value="UniProtKB-UniRule"/>
</dbReference>
<dbReference type="KEGG" id="ccel:CCDG5_0455"/>
<gene>
    <name evidence="5" type="primary">ypsC</name>
    <name evidence="5" type="ORF">CCDG5_0455</name>
</gene>
<dbReference type="Pfam" id="PF22020">
    <property type="entry name" value="RlmL_1st"/>
    <property type="match status" value="1"/>
</dbReference>
<evidence type="ECO:0000256" key="2">
    <source>
        <dbReference type="ARBA" id="ARBA00022679"/>
    </source>
</evidence>
<evidence type="ECO:0000313" key="6">
    <source>
        <dbReference type="Proteomes" id="UP000032431"/>
    </source>
</evidence>
<dbReference type="Pfam" id="PF02926">
    <property type="entry name" value="THUMP"/>
    <property type="match status" value="1"/>
</dbReference>
<dbReference type="GO" id="GO:0070043">
    <property type="term" value="F:rRNA (guanine-N7-)-methyltransferase activity"/>
    <property type="evidence" value="ECO:0007669"/>
    <property type="project" value="TreeGrafter"/>
</dbReference>
<accession>A0A078KM98</accession>
<protein>
    <submittedName>
        <fullName evidence="5">Putative RNA methyltransferase YpsC</fullName>
        <ecNumber evidence="5">2.1.1.-</ecNumber>
    </submittedName>
</protein>
<dbReference type="InterPro" id="IPR053943">
    <property type="entry name" value="RlmKL-like_Mtase_CS"/>
</dbReference>
<dbReference type="HOGENOM" id="CLU_032119_3_1_9"/>
<organism evidence="5 6">
    <name type="scientific">[Clostridium] cellulosi</name>
    <dbReference type="NCBI Taxonomy" id="29343"/>
    <lineage>
        <taxon>Bacteria</taxon>
        <taxon>Bacillati</taxon>
        <taxon>Bacillota</taxon>
        <taxon>Clostridia</taxon>
        <taxon>Eubacteriales</taxon>
        <taxon>Oscillospiraceae</taxon>
        <taxon>Oscillospiraceae incertae sedis</taxon>
    </lineage>
</organism>